<dbReference type="Proteomes" id="UP000186535">
    <property type="component" value="Unassembled WGS sequence"/>
</dbReference>
<comment type="caution">
    <text evidence="2">The sequence shown here is derived from an EMBL/GenBank/DDBJ whole genome shotgun (WGS) entry which is preliminary data.</text>
</comment>
<keyword evidence="1" id="KW-0472">Membrane</keyword>
<evidence type="ECO:0000313" key="2">
    <source>
        <dbReference type="EMBL" id="OKA36204.1"/>
    </source>
</evidence>
<sequence length="53" mass="6067">MSTVTIVYGIILSTIIVLFFVGVSRYIHKWKEGVAKLNHIEEELSDLMLHHGK</sequence>
<reference evidence="2 3" key="1">
    <citation type="submission" date="2016-11" db="EMBL/GenBank/DDBJ databases">
        <title>Identification of Bacillus cereus isolated from egg-white.</title>
        <authorList>
            <person name="Soni A."/>
            <person name="Oey I."/>
            <person name="Silcock P."/>
            <person name="Bremer P."/>
        </authorList>
    </citation>
    <scope>NUCLEOTIDE SEQUENCE [LARGE SCALE GENOMIC DNA]</scope>
    <source>
        <strain evidence="2 3">NZAS03</strain>
    </source>
</reference>
<organism evidence="2 3">
    <name type="scientific">Bacillus cereus</name>
    <dbReference type="NCBI Taxonomy" id="1396"/>
    <lineage>
        <taxon>Bacteria</taxon>
        <taxon>Bacillati</taxon>
        <taxon>Bacillota</taxon>
        <taxon>Bacilli</taxon>
        <taxon>Bacillales</taxon>
        <taxon>Bacillaceae</taxon>
        <taxon>Bacillus</taxon>
        <taxon>Bacillus cereus group</taxon>
    </lineage>
</organism>
<protein>
    <submittedName>
        <fullName evidence="2">Peptidase</fullName>
    </submittedName>
</protein>
<keyword evidence="1" id="KW-1133">Transmembrane helix</keyword>
<feature type="transmembrane region" description="Helical" evidence="1">
    <location>
        <begin position="6"/>
        <end position="27"/>
    </location>
</feature>
<dbReference type="EMBL" id="MPON01000006">
    <property type="protein sequence ID" value="OKA36204.1"/>
    <property type="molecule type" value="Genomic_DNA"/>
</dbReference>
<dbReference type="PATRIC" id="fig|1396.419.peg.5453"/>
<name>A0A063CDB2_BACCE</name>
<dbReference type="AlphaFoldDB" id="A0A063CDB2"/>
<accession>A0A063CDB2</accession>
<keyword evidence="1" id="KW-0812">Transmembrane</keyword>
<dbReference type="OrthoDB" id="2891692at2"/>
<dbReference type="GeneID" id="93009335"/>
<evidence type="ECO:0000256" key="1">
    <source>
        <dbReference type="SAM" id="Phobius"/>
    </source>
</evidence>
<gene>
    <name evidence="2" type="ORF">BJR07_19220</name>
</gene>
<evidence type="ECO:0000313" key="3">
    <source>
        <dbReference type="Proteomes" id="UP000186535"/>
    </source>
</evidence>
<proteinExistence type="predicted"/>
<dbReference type="RefSeq" id="WP_000109006.1">
    <property type="nucleotide sequence ID" value="NZ_CAJNDR010000001.1"/>
</dbReference>
<dbReference type="KEGG" id="bcef:BcrFT9_01430"/>